<dbReference type="SUPFAM" id="SSF53774">
    <property type="entry name" value="Glutaminase/Asparaginase"/>
    <property type="match status" value="1"/>
</dbReference>
<evidence type="ECO:0000256" key="1">
    <source>
        <dbReference type="ARBA" id="ARBA00010518"/>
    </source>
</evidence>
<dbReference type="InterPro" id="IPR027475">
    <property type="entry name" value="Asparaginase/glutaminase_AS2"/>
</dbReference>
<dbReference type="InterPro" id="IPR040919">
    <property type="entry name" value="Asparaginase_C"/>
</dbReference>
<comment type="similarity">
    <text evidence="1">Belongs to the asparaginase 1 family.</text>
</comment>
<dbReference type="SMART" id="SM00870">
    <property type="entry name" value="Asparaginase"/>
    <property type="match status" value="1"/>
</dbReference>
<accession>A0ABX1WZV4</accession>
<dbReference type="InterPro" id="IPR006034">
    <property type="entry name" value="Asparaginase/glutaminase-like"/>
</dbReference>
<evidence type="ECO:0000256" key="5">
    <source>
        <dbReference type="PROSITE-ProRule" id="PRU10100"/>
    </source>
</evidence>
<dbReference type="InterPro" id="IPR006033">
    <property type="entry name" value="AsnA_fam"/>
</dbReference>
<protein>
    <recommendedName>
        <fullName evidence="2">asparaginase</fullName>
        <ecNumber evidence="2">3.5.1.1</ecNumber>
    </recommendedName>
</protein>
<evidence type="ECO:0000259" key="7">
    <source>
        <dbReference type="Pfam" id="PF17763"/>
    </source>
</evidence>
<evidence type="ECO:0000256" key="4">
    <source>
        <dbReference type="PROSITE-ProRule" id="PRU10099"/>
    </source>
</evidence>
<dbReference type="PIRSF" id="PIRSF001220">
    <property type="entry name" value="L-ASNase_gatD"/>
    <property type="match status" value="1"/>
</dbReference>
<dbReference type="PROSITE" id="PS00917">
    <property type="entry name" value="ASN_GLN_ASE_2"/>
    <property type="match status" value="1"/>
</dbReference>
<dbReference type="PROSITE" id="PS51732">
    <property type="entry name" value="ASN_GLN_ASE_3"/>
    <property type="match status" value="1"/>
</dbReference>
<dbReference type="Gene3D" id="3.40.50.1170">
    <property type="entry name" value="L-asparaginase, N-terminal domain"/>
    <property type="match status" value="1"/>
</dbReference>
<feature type="active site" evidence="5">
    <location>
        <position position="92"/>
    </location>
</feature>
<dbReference type="NCBIfam" id="TIGR00519">
    <property type="entry name" value="asnASE_I"/>
    <property type="match status" value="1"/>
</dbReference>
<dbReference type="CDD" id="cd08963">
    <property type="entry name" value="L-asparaginase_I"/>
    <property type="match status" value="1"/>
</dbReference>
<evidence type="ECO:0000313" key="8">
    <source>
        <dbReference type="EMBL" id="NOU61664.1"/>
    </source>
</evidence>
<dbReference type="PRINTS" id="PR00139">
    <property type="entry name" value="ASNGLNASE"/>
</dbReference>
<dbReference type="PANTHER" id="PTHR11707:SF28">
    <property type="entry name" value="60 KDA LYSOPHOSPHOLIPASE"/>
    <property type="match status" value="1"/>
</dbReference>
<dbReference type="Proteomes" id="UP000732105">
    <property type="component" value="Unassembled WGS sequence"/>
</dbReference>
<feature type="domain" description="Asparaginase/glutaminase C-terminal" evidence="7">
    <location>
        <begin position="218"/>
        <end position="331"/>
    </location>
</feature>
<dbReference type="InterPro" id="IPR027473">
    <property type="entry name" value="L-asparaginase_C"/>
</dbReference>
<comment type="caution">
    <text evidence="8">The sequence shown here is derived from an EMBL/GenBank/DDBJ whole genome shotgun (WGS) entry which is preliminary data.</text>
</comment>
<dbReference type="InterPro" id="IPR041725">
    <property type="entry name" value="L-asparaginase_I"/>
</dbReference>
<dbReference type="EMBL" id="RZNH01000038">
    <property type="protein sequence ID" value="NOU61664.1"/>
    <property type="molecule type" value="Genomic_DNA"/>
</dbReference>
<dbReference type="InterPro" id="IPR037152">
    <property type="entry name" value="L-asparaginase_N_sf"/>
</dbReference>
<dbReference type="Pfam" id="PF00710">
    <property type="entry name" value="Asparaginase"/>
    <property type="match status" value="1"/>
</dbReference>
<organism evidence="8 9">
    <name type="scientific">Marinifilum caeruleilacunae</name>
    <dbReference type="NCBI Taxonomy" id="2499076"/>
    <lineage>
        <taxon>Bacteria</taxon>
        <taxon>Pseudomonadati</taxon>
        <taxon>Bacteroidota</taxon>
        <taxon>Bacteroidia</taxon>
        <taxon>Marinilabiliales</taxon>
        <taxon>Marinifilaceae</taxon>
    </lineage>
</organism>
<dbReference type="Gene3D" id="3.40.50.40">
    <property type="match status" value="1"/>
</dbReference>
<dbReference type="InterPro" id="IPR020827">
    <property type="entry name" value="Asparaginase/glutaminase_AS1"/>
</dbReference>
<dbReference type="PANTHER" id="PTHR11707">
    <property type="entry name" value="L-ASPARAGINASE"/>
    <property type="match status" value="1"/>
</dbReference>
<dbReference type="EC" id="3.5.1.1" evidence="2"/>
<keyword evidence="9" id="KW-1185">Reference proteome</keyword>
<dbReference type="PIRSF" id="PIRSF500176">
    <property type="entry name" value="L_ASNase"/>
    <property type="match status" value="1"/>
</dbReference>
<feature type="domain" description="L-asparaginase N-terminal" evidence="6">
    <location>
        <begin position="8"/>
        <end position="199"/>
    </location>
</feature>
<name>A0ABX1WZV4_9BACT</name>
<keyword evidence="3" id="KW-0378">Hydrolase</keyword>
<dbReference type="InterPro" id="IPR027474">
    <property type="entry name" value="L-asparaginase_N"/>
</dbReference>
<dbReference type="RefSeq" id="WP_171596924.1">
    <property type="nucleotide sequence ID" value="NZ_RZNH01000038.1"/>
</dbReference>
<dbReference type="PROSITE" id="PS00144">
    <property type="entry name" value="ASN_GLN_ASE_1"/>
    <property type="match status" value="1"/>
</dbReference>
<reference evidence="8 9" key="1">
    <citation type="submission" date="2018-12" db="EMBL/GenBank/DDBJ databases">
        <title>Marinifilum JC070 sp. nov., a marine bacterium isolated from Yongle Blue Hole in the South China Sea.</title>
        <authorList>
            <person name="Fu T."/>
        </authorList>
    </citation>
    <scope>NUCLEOTIDE SEQUENCE [LARGE SCALE GENOMIC DNA]</scope>
    <source>
        <strain evidence="8 9">JC070</strain>
    </source>
</reference>
<dbReference type="Pfam" id="PF17763">
    <property type="entry name" value="Asparaginase_C"/>
    <property type="match status" value="1"/>
</dbReference>
<evidence type="ECO:0000259" key="6">
    <source>
        <dbReference type="Pfam" id="PF00710"/>
    </source>
</evidence>
<evidence type="ECO:0000256" key="3">
    <source>
        <dbReference type="ARBA" id="ARBA00022801"/>
    </source>
</evidence>
<sequence>MDKKQTSILILYTGGTIGMVNDPETGSLIPFDFDHILKQVPELKEFGYELTSIAFDPLIDSSNLNPEVWVKIAELIKENYQKYDGFVVLHGTDTMSFSASALSFMLDNLQKPVILTGSQLPIGTLRTDGKENLITAIEIAAAYKNGQAMVPEVCIVFENQLFRGNRTTKHNAEHFNAFYSYNYPDLAKIGININYNYSAIHYPSHPQDLEISTDFDTNIAILKIFPGITKQVVDSILNIDGLKGVVMETYGAGNAPTDKWFIDSIKTAIDKGIIVYNITQCAAGSVEMGLYETSLELLNAGVVSGHDITTEAAISKLMFILGKKLNIEQTKLLLNKSLKGELSQ</sequence>
<dbReference type="SFLD" id="SFLDS00057">
    <property type="entry name" value="Glutaminase/Asparaginase"/>
    <property type="match status" value="1"/>
</dbReference>
<proteinExistence type="inferred from homology"/>
<gene>
    <name evidence="8" type="ORF">ELS83_17830</name>
</gene>
<evidence type="ECO:0000256" key="2">
    <source>
        <dbReference type="ARBA" id="ARBA00012920"/>
    </source>
</evidence>
<feature type="active site" evidence="4">
    <location>
        <position position="16"/>
    </location>
</feature>
<evidence type="ECO:0000313" key="9">
    <source>
        <dbReference type="Proteomes" id="UP000732105"/>
    </source>
</evidence>
<dbReference type="InterPro" id="IPR036152">
    <property type="entry name" value="Asp/glu_Ase-like_sf"/>
</dbReference>